<comment type="caution">
    <text evidence="1">The sequence shown here is derived from an EMBL/GenBank/DDBJ whole genome shotgun (WGS) entry which is preliminary data.</text>
</comment>
<organism evidence="1 2">
    <name type="scientific">Intoshia linei</name>
    <dbReference type="NCBI Taxonomy" id="1819745"/>
    <lineage>
        <taxon>Eukaryota</taxon>
        <taxon>Metazoa</taxon>
        <taxon>Spiralia</taxon>
        <taxon>Lophotrochozoa</taxon>
        <taxon>Mesozoa</taxon>
        <taxon>Orthonectida</taxon>
        <taxon>Rhopaluridae</taxon>
        <taxon>Intoshia</taxon>
    </lineage>
</organism>
<protein>
    <recommendedName>
        <fullName evidence="3">Doublecortin domain-containing protein</fullName>
    </recommendedName>
</protein>
<reference evidence="1 2" key="1">
    <citation type="submission" date="2016-04" db="EMBL/GenBank/DDBJ databases">
        <title>The genome of Intoshia linei affirms orthonectids as highly simplified spiralians.</title>
        <authorList>
            <person name="Mikhailov K.V."/>
            <person name="Slusarev G.S."/>
            <person name="Nikitin M.A."/>
            <person name="Logacheva M.D."/>
            <person name="Penin A."/>
            <person name="Aleoshin V."/>
            <person name="Panchin Y.V."/>
        </authorList>
    </citation>
    <scope>NUCLEOTIDE SEQUENCE [LARGE SCALE GENOMIC DNA]</scope>
    <source>
        <strain evidence="1">Intl2013</strain>
        <tissue evidence="1">Whole animal</tissue>
    </source>
</reference>
<keyword evidence="2" id="KW-1185">Reference proteome</keyword>
<sequence>MQIKNNKNNIKLYRNMLTYVLPQMKEEERLGNHYKLNYIKEFDTQYPIVGIKGNILLKIFEENNDDNYKRLYIKKDNILKIAKGCKNKAVSALIEQCCDLYGDINQTIDFRKCKIYNEFGQKVKCIDEISRNQSLWFSKSGKPIKNNHYFLSYKLTCYELIYMKCENRFYYHITRHRDSKKIDPNISTLTALNLETYLDMANNYDKIKISNQDYVKNINILSDAPFKLVLVNERDKDLFYTIKPTIDSYESKNLRKALNNMATWSFDNSGIFFLQELDNVILSCATKMTNLNYGDVQLKSYTVKCAMYTFKELKKKALWTMNKKNKISNQNFLNMLLTYYPNESEDKENNLFICPALPKEYKIYQRWGAIINTYNSHSKDDYIYEKYNRVNFADYTSIEGIFMVGSINNYGNEEVGNKVFYKNVKTLKILKVGNNNIHDAVNVVIPQIKKMSGQTNIALSCQLNTFLDSCKIFLKEIGLLRKLYDDNGIEVTNLNHINDEDMDRIFYNSWIKLNKNDIFEPTMKWHKSNKDISYSIEVIKNYYIMSHIKNTENYILLHKIKEIDKPECVIVKEYHNPITIETENEPEIAEPNITSHEKAHINANEKLKNKIYPWEIITNPETDDNISIIEKPIE</sequence>
<evidence type="ECO:0008006" key="3">
    <source>
        <dbReference type="Google" id="ProtNLM"/>
    </source>
</evidence>
<dbReference type="Proteomes" id="UP000078046">
    <property type="component" value="Unassembled WGS sequence"/>
</dbReference>
<name>A0A177B7N9_9BILA</name>
<dbReference type="AlphaFoldDB" id="A0A177B7N9"/>
<evidence type="ECO:0000313" key="1">
    <source>
        <dbReference type="EMBL" id="OAF69663.1"/>
    </source>
</evidence>
<accession>A0A177B7N9</accession>
<proteinExistence type="predicted"/>
<evidence type="ECO:0000313" key="2">
    <source>
        <dbReference type="Proteomes" id="UP000078046"/>
    </source>
</evidence>
<dbReference type="EMBL" id="LWCA01000247">
    <property type="protein sequence ID" value="OAF69663.1"/>
    <property type="molecule type" value="Genomic_DNA"/>
</dbReference>
<gene>
    <name evidence="1" type="ORF">A3Q56_02602</name>
</gene>